<evidence type="ECO:0000313" key="8">
    <source>
        <dbReference type="Proteomes" id="UP000053732"/>
    </source>
</evidence>
<organism evidence="7 8">
    <name type="scientific">Penicillium camemberti (strain FM 013)</name>
    <dbReference type="NCBI Taxonomy" id="1429867"/>
    <lineage>
        <taxon>Eukaryota</taxon>
        <taxon>Fungi</taxon>
        <taxon>Dikarya</taxon>
        <taxon>Ascomycota</taxon>
        <taxon>Pezizomycotina</taxon>
        <taxon>Eurotiomycetes</taxon>
        <taxon>Eurotiomycetidae</taxon>
        <taxon>Eurotiales</taxon>
        <taxon>Aspergillaceae</taxon>
        <taxon>Penicillium</taxon>
    </lineage>
</organism>
<accession>A0A0G4PJJ9</accession>
<evidence type="ECO:0000256" key="4">
    <source>
        <dbReference type="ARBA" id="ARBA00022824"/>
    </source>
</evidence>
<dbReference type="InterPro" id="IPR029058">
    <property type="entry name" value="AB_hydrolase_fold"/>
</dbReference>
<evidence type="ECO:0000256" key="6">
    <source>
        <dbReference type="ARBA" id="ARBA00023136"/>
    </source>
</evidence>
<gene>
    <name evidence="7" type="ORF">PCAMFM013_S018g000029</name>
</gene>
<dbReference type="SUPFAM" id="SSF53474">
    <property type="entry name" value="alpha/beta-Hydrolases"/>
    <property type="match status" value="1"/>
</dbReference>
<protein>
    <submittedName>
        <fullName evidence="7">Str. FM013</fullName>
    </submittedName>
</protein>
<dbReference type="GO" id="GO:0072330">
    <property type="term" value="P:monocarboxylic acid biosynthetic process"/>
    <property type="evidence" value="ECO:0007669"/>
    <property type="project" value="UniProtKB-ARBA"/>
</dbReference>
<proteinExistence type="predicted"/>
<dbReference type="AlphaFoldDB" id="A0A0G4PJJ9"/>
<comment type="subcellular location">
    <subcellularLocation>
        <location evidence="2">Endoplasmic reticulum</location>
    </subcellularLocation>
    <subcellularLocation>
        <location evidence="3">Membrane</location>
    </subcellularLocation>
    <subcellularLocation>
        <location evidence="1">Mitochondrion</location>
    </subcellularLocation>
</comment>
<evidence type="ECO:0000256" key="1">
    <source>
        <dbReference type="ARBA" id="ARBA00004173"/>
    </source>
</evidence>
<evidence type="ECO:0000313" key="7">
    <source>
        <dbReference type="EMBL" id="CRL26336.1"/>
    </source>
</evidence>
<keyword evidence="8" id="KW-1185">Reference proteome</keyword>
<keyword evidence="4" id="KW-0256">Endoplasmic reticulum</keyword>
<dbReference type="GO" id="GO:0005783">
    <property type="term" value="C:endoplasmic reticulum"/>
    <property type="evidence" value="ECO:0007669"/>
    <property type="project" value="UniProtKB-SubCell"/>
</dbReference>
<evidence type="ECO:0000256" key="3">
    <source>
        <dbReference type="ARBA" id="ARBA00004370"/>
    </source>
</evidence>
<dbReference type="GO" id="GO:0016020">
    <property type="term" value="C:membrane"/>
    <property type="evidence" value="ECO:0007669"/>
    <property type="project" value="UniProtKB-SubCell"/>
</dbReference>
<dbReference type="EMBL" id="HG793151">
    <property type="protein sequence ID" value="CRL26336.1"/>
    <property type="molecule type" value="Genomic_DNA"/>
</dbReference>
<keyword evidence="6" id="KW-0472">Membrane</keyword>
<evidence type="ECO:0000256" key="2">
    <source>
        <dbReference type="ARBA" id="ARBA00004240"/>
    </source>
</evidence>
<dbReference type="Gene3D" id="3.40.50.1820">
    <property type="entry name" value="alpha/beta hydrolase"/>
    <property type="match status" value="1"/>
</dbReference>
<keyword evidence="5" id="KW-0496">Mitochondrion</keyword>
<dbReference type="GO" id="GO:0017000">
    <property type="term" value="P:antibiotic biosynthetic process"/>
    <property type="evidence" value="ECO:0007669"/>
    <property type="project" value="UniProtKB-ARBA"/>
</dbReference>
<name>A0A0G4PJJ9_PENC3</name>
<dbReference type="GO" id="GO:0005739">
    <property type="term" value="C:mitochondrion"/>
    <property type="evidence" value="ECO:0007669"/>
    <property type="project" value="UniProtKB-SubCell"/>
</dbReference>
<evidence type="ECO:0000256" key="5">
    <source>
        <dbReference type="ARBA" id="ARBA00023128"/>
    </source>
</evidence>
<sequence>MPWPWCFPFKQDQSKIAKTSPLPPDEETGLKLLYDGLTPKVDIIAVHGLNGHRENSWTAANGVNWLHDLLPGDMPNIRVLSWGYSLTTVGNSNEKISQQQVSEQLVYDLWEMRSSTNTVNRPIIFIAHSLGGPIVKSALLYADSTQETSTTDLRSIRLSTRGAIFMGTPELDSRLIGLQSYLANAKGSEQESSDIYKEAHWLVTILQGYPSISQQFWTLFVHERLGSLPTNSTLDQTASFSPQDNSSHIFIQADHGGMIKFESSLDQGYLKIKEHLVYVEKMLK</sequence>
<dbReference type="PANTHER" id="PTHR48182">
    <property type="entry name" value="PROTEIN SERAC1"/>
    <property type="match status" value="1"/>
</dbReference>
<dbReference type="PANTHER" id="PTHR48182:SF2">
    <property type="entry name" value="PROTEIN SERAC1"/>
    <property type="match status" value="1"/>
</dbReference>
<dbReference type="InterPro" id="IPR052374">
    <property type="entry name" value="SERAC1"/>
</dbReference>
<dbReference type="Proteomes" id="UP000053732">
    <property type="component" value="Unassembled WGS sequence"/>
</dbReference>
<reference evidence="7 8" key="1">
    <citation type="journal article" date="2014" name="Nat. Commun.">
        <title>Multiple recent horizontal transfers of a large genomic region in cheese making fungi.</title>
        <authorList>
            <person name="Cheeseman K."/>
            <person name="Ropars J."/>
            <person name="Renault P."/>
            <person name="Dupont J."/>
            <person name="Gouzy J."/>
            <person name="Branca A."/>
            <person name="Abraham A.L."/>
            <person name="Ceppi M."/>
            <person name="Conseiller E."/>
            <person name="Debuchy R."/>
            <person name="Malagnac F."/>
            <person name="Goarin A."/>
            <person name="Silar P."/>
            <person name="Lacoste S."/>
            <person name="Sallet E."/>
            <person name="Bensimon A."/>
            <person name="Giraud T."/>
            <person name="Brygoo Y."/>
        </authorList>
    </citation>
    <scope>NUCLEOTIDE SEQUENCE [LARGE SCALE GENOMIC DNA]</scope>
    <source>
        <strain evidence="8">FM 013</strain>
    </source>
</reference>